<comment type="caution">
    <text evidence="2">The sequence shown here is derived from an EMBL/GenBank/DDBJ whole genome shotgun (WGS) entry which is preliminary data.</text>
</comment>
<dbReference type="Pfam" id="PF00078">
    <property type="entry name" value="RVT_1"/>
    <property type="match status" value="1"/>
</dbReference>
<protein>
    <recommendedName>
        <fullName evidence="1">Reverse transcriptase domain-containing protein</fullName>
    </recommendedName>
</protein>
<proteinExistence type="predicted"/>
<dbReference type="OrthoDB" id="115435at2759"/>
<dbReference type="InterPro" id="IPR043128">
    <property type="entry name" value="Rev_trsase/Diguanyl_cyclase"/>
</dbReference>
<dbReference type="Gene3D" id="3.30.70.270">
    <property type="match status" value="1"/>
</dbReference>
<dbReference type="InterPro" id="IPR043502">
    <property type="entry name" value="DNA/RNA_pol_sf"/>
</dbReference>
<dbReference type="InterPro" id="IPR053134">
    <property type="entry name" value="RNA-dir_DNA_polymerase"/>
</dbReference>
<evidence type="ECO:0000259" key="1">
    <source>
        <dbReference type="Pfam" id="PF00078"/>
    </source>
</evidence>
<dbReference type="EMBL" id="CAJNOC010005630">
    <property type="protein sequence ID" value="CAF1057581.1"/>
    <property type="molecule type" value="Genomic_DNA"/>
</dbReference>
<sequence>MFKMSKIEPLNSERASPIVLVRKPDGSERFCVDYRERNSVKDSFPMPNIESKLKKLHGSTIFTSLDCTSGYWQIKMSEKAKQISSFICKRGLLSLKVMQFGLCNAGAKNHGNGFKRS</sequence>
<dbReference type="SUPFAM" id="SSF56672">
    <property type="entry name" value="DNA/RNA polymerases"/>
    <property type="match status" value="1"/>
</dbReference>
<dbReference type="Gene3D" id="3.10.10.10">
    <property type="entry name" value="HIV Type 1 Reverse Transcriptase, subunit A, domain 1"/>
    <property type="match status" value="1"/>
</dbReference>
<keyword evidence="3" id="KW-1185">Reference proteome</keyword>
<evidence type="ECO:0000313" key="2">
    <source>
        <dbReference type="EMBL" id="CAF1057581.1"/>
    </source>
</evidence>
<reference evidence="2" key="1">
    <citation type="submission" date="2021-02" db="EMBL/GenBank/DDBJ databases">
        <authorList>
            <person name="Nowell W R."/>
        </authorList>
    </citation>
    <scope>NUCLEOTIDE SEQUENCE</scope>
    <source>
        <strain evidence="2">Ploen Becks lab</strain>
    </source>
</reference>
<evidence type="ECO:0000313" key="3">
    <source>
        <dbReference type="Proteomes" id="UP000663879"/>
    </source>
</evidence>
<gene>
    <name evidence="2" type="ORF">OXX778_LOCUS19129</name>
</gene>
<dbReference type="CDD" id="cd01647">
    <property type="entry name" value="RT_LTR"/>
    <property type="match status" value="1"/>
</dbReference>
<dbReference type="InterPro" id="IPR000477">
    <property type="entry name" value="RT_dom"/>
</dbReference>
<dbReference type="Proteomes" id="UP000663879">
    <property type="component" value="Unassembled WGS sequence"/>
</dbReference>
<dbReference type="PANTHER" id="PTHR24559:SF444">
    <property type="entry name" value="REVERSE TRANSCRIPTASE DOMAIN-CONTAINING PROTEIN"/>
    <property type="match status" value="1"/>
</dbReference>
<dbReference type="PANTHER" id="PTHR24559">
    <property type="entry name" value="TRANSPOSON TY3-I GAG-POL POLYPROTEIN"/>
    <property type="match status" value="1"/>
</dbReference>
<organism evidence="2 3">
    <name type="scientific">Brachionus calyciflorus</name>
    <dbReference type="NCBI Taxonomy" id="104777"/>
    <lineage>
        <taxon>Eukaryota</taxon>
        <taxon>Metazoa</taxon>
        <taxon>Spiralia</taxon>
        <taxon>Gnathifera</taxon>
        <taxon>Rotifera</taxon>
        <taxon>Eurotatoria</taxon>
        <taxon>Monogononta</taxon>
        <taxon>Pseudotrocha</taxon>
        <taxon>Ploima</taxon>
        <taxon>Brachionidae</taxon>
        <taxon>Brachionus</taxon>
    </lineage>
</organism>
<dbReference type="AlphaFoldDB" id="A0A814KW99"/>
<accession>A0A814KW99</accession>
<name>A0A814KW99_9BILA</name>
<feature type="domain" description="Reverse transcriptase" evidence="1">
    <location>
        <begin position="21"/>
        <end position="106"/>
    </location>
</feature>